<name>A0A4R6UYC4_9ACTN</name>
<evidence type="ECO:0000313" key="3">
    <source>
        <dbReference type="Proteomes" id="UP000295281"/>
    </source>
</evidence>
<keyword evidence="3" id="KW-1185">Reference proteome</keyword>
<gene>
    <name evidence="2" type="ORF">EV190_106148</name>
</gene>
<reference evidence="2 3" key="1">
    <citation type="submission" date="2019-03" db="EMBL/GenBank/DDBJ databases">
        <title>Genomic Encyclopedia of Type Strains, Phase IV (KMG-IV): sequencing the most valuable type-strain genomes for metagenomic binning, comparative biology and taxonomic classification.</title>
        <authorList>
            <person name="Goeker M."/>
        </authorList>
    </citation>
    <scope>NUCLEOTIDE SEQUENCE [LARGE SCALE GENOMIC DNA]</scope>
    <source>
        <strain evidence="2 3">DSM 46770</strain>
    </source>
</reference>
<dbReference type="RefSeq" id="WP_243742502.1">
    <property type="nucleotide sequence ID" value="NZ_SNYN01000006.1"/>
</dbReference>
<feature type="region of interest" description="Disordered" evidence="1">
    <location>
        <begin position="105"/>
        <end position="131"/>
    </location>
</feature>
<dbReference type="AlphaFoldDB" id="A0A4R6UYC4"/>
<proteinExistence type="predicted"/>
<dbReference type="Proteomes" id="UP000295281">
    <property type="component" value="Unassembled WGS sequence"/>
</dbReference>
<accession>A0A4R6UYC4</accession>
<sequence>MAQPNRDQGGSSEVIDDALRLVDALQRKLIIAGVRRGVASVTSPPPRKGDVWEQAVKEEPRPDGPVLDQVIGIARDTLPELGRHLGAAGSLVFGAMGRTLTAVERSLQQKPATGASSGKADGDVAPAARAD</sequence>
<evidence type="ECO:0000256" key="1">
    <source>
        <dbReference type="SAM" id="MobiDB-lite"/>
    </source>
</evidence>
<dbReference type="EMBL" id="SNYN01000006">
    <property type="protein sequence ID" value="TDQ52510.1"/>
    <property type="molecule type" value="Genomic_DNA"/>
</dbReference>
<organism evidence="2 3">
    <name type="scientific">Actinorugispora endophytica</name>
    <dbReference type="NCBI Taxonomy" id="1605990"/>
    <lineage>
        <taxon>Bacteria</taxon>
        <taxon>Bacillati</taxon>
        <taxon>Actinomycetota</taxon>
        <taxon>Actinomycetes</taxon>
        <taxon>Streptosporangiales</taxon>
        <taxon>Nocardiopsidaceae</taxon>
        <taxon>Actinorugispora</taxon>
    </lineage>
</organism>
<evidence type="ECO:0000313" key="2">
    <source>
        <dbReference type="EMBL" id="TDQ52510.1"/>
    </source>
</evidence>
<protein>
    <submittedName>
        <fullName evidence="2">Uncharacterized protein</fullName>
    </submittedName>
</protein>
<comment type="caution">
    <text evidence="2">The sequence shown here is derived from an EMBL/GenBank/DDBJ whole genome shotgun (WGS) entry which is preliminary data.</text>
</comment>
<feature type="compositionally biased region" description="Polar residues" evidence="1">
    <location>
        <begin position="106"/>
        <end position="116"/>
    </location>
</feature>